<evidence type="ECO:0000313" key="3">
    <source>
        <dbReference type="Proteomes" id="UP000271554"/>
    </source>
</evidence>
<dbReference type="AlphaFoldDB" id="A0A387HCK0"/>
<evidence type="ECO:0000256" key="1">
    <source>
        <dbReference type="SAM" id="SignalP"/>
    </source>
</evidence>
<dbReference type="Proteomes" id="UP000271554">
    <property type="component" value="Chromosome"/>
</dbReference>
<evidence type="ECO:0000313" key="2">
    <source>
        <dbReference type="EMBL" id="AYG78700.1"/>
    </source>
</evidence>
<gene>
    <name evidence="2" type="ORF">DWB77_00808</name>
</gene>
<dbReference type="KEGG" id="shun:DWB77_00808"/>
<sequence length="69" mass="7105">MTVLVTALAVMAGRGLAGSVAVAAAVLTGQLSVGWCNDAVDAHRDTACGRRDKPVATGGLWRCAFRCRC</sequence>
<keyword evidence="3" id="KW-1185">Reference proteome</keyword>
<name>A0A387HCK0_9ACTN</name>
<reference evidence="2 3" key="1">
    <citation type="submission" date="2018-10" db="EMBL/GenBank/DDBJ databases">
        <title>Relationship between Morphology and Antimicrobial Activity in Streptomyces.</title>
        <authorList>
            <person name="Kang H.J."/>
            <person name="Kim S.B."/>
        </authorList>
    </citation>
    <scope>NUCLEOTIDE SEQUENCE [LARGE SCALE GENOMIC DNA]</scope>
    <source>
        <strain evidence="2 3">BH38</strain>
    </source>
</reference>
<accession>A0A387HCK0</accession>
<dbReference type="EMBL" id="CP032698">
    <property type="protein sequence ID" value="AYG78700.1"/>
    <property type="molecule type" value="Genomic_DNA"/>
</dbReference>
<feature type="chain" id="PRO_5017336992" description="1,4-dihydroxy-2-naphthoate octaprenyltransferase" evidence="1">
    <location>
        <begin position="24"/>
        <end position="69"/>
    </location>
</feature>
<feature type="signal peptide" evidence="1">
    <location>
        <begin position="1"/>
        <end position="23"/>
    </location>
</feature>
<keyword evidence="1" id="KW-0732">Signal</keyword>
<protein>
    <recommendedName>
        <fullName evidence="4">1,4-dihydroxy-2-naphthoate octaprenyltransferase</fullName>
    </recommendedName>
</protein>
<proteinExistence type="predicted"/>
<evidence type="ECO:0008006" key="4">
    <source>
        <dbReference type="Google" id="ProtNLM"/>
    </source>
</evidence>
<organism evidence="2 3">
    <name type="scientific">Streptomyces hundungensis</name>
    <dbReference type="NCBI Taxonomy" id="1077946"/>
    <lineage>
        <taxon>Bacteria</taxon>
        <taxon>Bacillati</taxon>
        <taxon>Actinomycetota</taxon>
        <taxon>Actinomycetes</taxon>
        <taxon>Kitasatosporales</taxon>
        <taxon>Streptomycetaceae</taxon>
        <taxon>Streptomyces</taxon>
    </lineage>
</organism>